<evidence type="ECO:0000313" key="2">
    <source>
        <dbReference type="EMBL" id="KAJ7605562.1"/>
    </source>
</evidence>
<accession>A0AAD7AZR5</accession>
<evidence type="ECO:0000313" key="3">
    <source>
        <dbReference type="Proteomes" id="UP001221142"/>
    </source>
</evidence>
<gene>
    <name evidence="2" type="ORF">FB45DRAFT_1069226</name>
</gene>
<feature type="non-terminal residue" evidence="2">
    <location>
        <position position="1"/>
    </location>
</feature>
<dbReference type="Gene3D" id="3.40.50.1820">
    <property type="entry name" value="alpha/beta hydrolase"/>
    <property type="match status" value="1"/>
</dbReference>
<dbReference type="Pfam" id="PF12697">
    <property type="entry name" value="Abhydrolase_6"/>
    <property type="match status" value="1"/>
</dbReference>
<keyword evidence="2" id="KW-0378">Hydrolase</keyword>
<dbReference type="InterPro" id="IPR000073">
    <property type="entry name" value="AB_hydrolase_1"/>
</dbReference>
<dbReference type="GO" id="GO:0016787">
    <property type="term" value="F:hydrolase activity"/>
    <property type="evidence" value="ECO:0007669"/>
    <property type="project" value="UniProtKB-KW"/>
</dbReference>
<dbReference type="InterPro" id="IPR029058">
    <property type="entry name" value="AB_hydrolase_fold"/>
</dbReference>
<proteinExistence type="predicted"/>
<feature type="domain" description="AB hydrolase-1" evidence="1">
    <location>
        <begin position="41"/>
        <end position="313"/>
    </location>
</feature>
<keyword evidence="3" id="KW-1185">Reference proteome</keyword>
<comment type="caution">
    <text evidence="2">The sequence shown here is derived from an EMBL/GenBank/DDBJ whole genome shotgun (WGS) entry which is preliminary data.</text>
</comment>
<dbReference type="Proteomes" id="UP001221142">
    <property type="component" value="Unassembled WGS sequence"/>
</dbReference>
<dbReference type="AlphaFoldDB" id="A0AAD7AZR5"/>
<dbReference type="SUPFAM" id="SSF53474">
    <property type="entry name" value="alpha/beta-Hydrolases"/>
    <property type="match status" value="1"/>
</dbReference>
<name>A0AAD7AZR5_9AGAR</name>
<reference evidence="2" key="1">
    <citation type="submission" date="2023-03" db="EMBL/GenBank/DDBJ databases">
        <title>Massive genome expansion in bonnet fungi (Mycena s.s.) driven by repeated elements and novel gene families across ecological guilds.</title>
        <authorList>
            <consortium name="Lawrence Berkeley National Laboratory"/>
            <person name="Harder C.B."/>
            <person name="Miyauchi S."/>
            <person name="Viragh M."/>
            <person name="Kuo A."/>
            <person name="Thoen E."/>
            <person name="Andreopoulos B."/>
            <person name="Lu D."/>
            <person name="Skrede I."/>
            <person name="Drula E."/>
            <person name="Henrissat B."/>
            <person name="Morin E."/>
            <person name="Kohler A."/>
            <person name="Barry K."/>
            <person name="LaButti K."/>
            <person name="Morin E."/>
            <person name="Salamov A."/>
            <person name="Lipzen A."/>
            <person name="Mereny Z."/>
            <person name="Hegedus B."/>
            <person name="Baldrian P."/>
            <person name="Stursova M."/>
            <person name="Weitz H."/>
            <person name="Taylor A."/>
            <person name="Grigoriev I.V."/>
            <person name="Nagy L.G."/>
            <person name="Martin F."/>
            <person name="Kauserud H."/>
        </authorList>
    </citation>
    <scope>NUCLEOTIDE SEQUENCE</scope>
    <source>
        <strain evidence="2">9284</strain>
    </source>
</reference>
<sequence>MFPEIQVSSLIFDPTPDSENALKLTATRYIPRSTTPHGSTLLFVHNSGGHKEQWNPTLEQLFARQKFAQLNIREAWAVDWQSHGEAGQINSVQLENRGPVSLYEWATAIAAFLRSDHLRGHSIVGVAESAGSSAMLLATQHFLPHSLPFKGIIIIEPIMASREYYRNFGAERDRAMAVATAIVKGLRTSWSTREEAFEYMRNHIRWKKWDLRVLRSHVDHGLYESPTGEIFCNNQPELCSYQEIPPHLDAVDQYRKIAPLIPIHFIFGQKNSFASPEAQQSIFDPEHNIRPSSVQHVRNARHLVLQENPDGLATTICMALATLKMEVISAQMSKL</sequence>
<protein>
    <submittedName>
        <fullName evidence="2">Alpha/beta hydrolase fold-1</fullName>
    </submittedName>
</protein>
<organism evidence="2 3">
    <name type="scientific">Roridomyces roridus</name>
    <dbReference type="NCBI Taxonomy" id="1738132"/>
    <lineage>
        <taxon>Eukaryota</taxon>
        <taxon>Fungi</taxon>
        <taxon>Dikarya</taxon>
        <taxon>Basidiomycota</taxon>
        <taxon>Agaricomycotina</taxon>
        <taxon>Agaricomycetes</taxon>
        <taxon>Agaricomycetidae</taxon>
        <taxon>Agaricales</taxon>
        <taxon>Marasmiineae</taxon>
        <taxon>Mycenaceae</taxon>
        <taxon>Roridomyces</taxon>
    </lineage>
</organism>
<dbReference type="EMBL" id="JARKIF010000072">
    <property type="protein sequence ID" value="KAJ7605562.1"/>
    <property type="molecule type" value="Genomic_DNA"/>
</dbReference>
<evidence type="ECO:0000259" key="1">
    <source>
        <dbReference type="Pfam" id="PF12697"/>
    </source>
</evidence>